<protein>
    <submittedName>
        <fullName evidence="1">Uncharacterized protein</fullName>
    </submittedName>
</protein>
<comment type="caution">
    <text evidence="1">The sequence shown here is derived from an EMBL/GenBank/DDBJ whole genome shotgun (WGS) entry which is preliminary data.</text>
</comment>
<dbReference type="Proteomes" id="UP001602370">
    <property type="component" value="Unassembled WGS sequence"/>
</dbReference>
<accession>A0ABW6XPE6</accession>
<sequence length="113" mass="12688">MDLTLIKHAVECDDGAKRLSMRFLKDRATEGLRSRLSRELCTQISAELSRLGLTTIPRTLPTSENDFVWIIQKDSILGEITDVASVFANLDRLGQNPLPKLFDNYPNAKEGLL</sequence>
<evidence type="ECO:0000313" key="2">
    <source>
        <dbReference type="Proteomes" id="UP001602370"/>
    </source>
</evidence>
<organism evidence="1 2">
    <name type="scientific">Streptomyces flavochromogenes</name>
    <dbReference type="NCBI Taxonomy" id="68199"/>
    <lineage>
        <taxon>Bacteria</taxon>
        <taxon>Bacillati</taxon>
        <taxon>Actinomycetota</taxon>
        <taxon>Actinomycetes</taxon>
        <taxon>Kitasatosporales</taxon>
        <taxon>Streptomycetaceae</taxon>
        <taxon>Streptomyces</taxon>
    </lineage>
</organism>
<dbReference type="RefSeq" id="WP_030321380.1">
    <property type="nucleotide sequence ID" value="NZ_JBIBDZ010000003.1"/>
</dbReference>
<proteinExistence type="predicted"/>
<reference evidence="1 2" key="1">
    <citation type="submission" date="2024-10" db="EMBL/GenBank/DDBJ databases">
        <title>The Natural Products Discovery Center: Release of the First 8490 Sequenced Strains for Exploring Actinobacteria Biosynthetic Diversity.</title>
        <authorList>
            <person name="Kalkreuter E."/>
            <person name="Kautsar S.A."/>
            <person name="Yang D."/>
            <person name="Bader C.D."/>
            <person name="Teijaro C.N."/>
            <person name="Fluegel L."/>
            <person name="Davis C.M."/>
            <person name="Simpson J.R."/>
            <person name="Lauterbach L."/>
            <person name="Steele A.D."/>
            <person name="Gui C."/>
            <person name="Meng S."/>
            <person name="Li G."/>
            <person name="Viehrig K."/>
            <person name="Ye F."/>
            <person name="Su P."/>
            <person name="Kiefer A.F."/>
            <person name="Nichols A."/>
            <person name="Cepeda A.J."/>
            <person name="Yan W."/>
            <person name="Fan B."/>
            <person name="Jiang Y."/>
            <person name="Adhikari A."/>
            <person name="Zheng C.-J."/>
            <person name="Schuster L."/>
            <person name="Cowan T.M."/>
            <person name="Smanski M.J."/>
            <person name="Chevrette M.G."/>
            <person name="De Carvalho L.P.S."/>
            <person name="Shen B."/>
        </authorList>
    </citation>
    <scope>NUCLEOTIDE SEQUENCE [LARGE SCALE GENOMIC DNA]</scope>
    <source>
        <strain evidence="1 2">NPDC012605</strain>
    </source>
</reference>
<gene>
    <name evidence="1" type="ORF">ACFY8C_13530</name>
</gene>
<name>A0ABW6XPE6_9ACTN</name>
<keyword evidence="2" id="KW-1185">Reference proteome</keyword>
<evidence type="ECO:0000313" key="1">
    <source>
        <dbReference type="EMBL" id="MFF5919361.1"/>
    </source>
</evidence>
<dbReference type="EMBL" id="JBIBDZ010000003">
    <property type="protein sequence ID" value="MFF5919361.1"/>
    <property type="molecule type" value="Genomic_DNA"/>
</dbReference>